<name>A0A1H4AL27_SELRU</name>
<reference evidence="5 6" key="1">
    <citation type="submission" date="2016-10" db="EMBL/GenBank/DDBJ databases">
        <authorList>
            <person name="de Groot N.N."/>
        </authorList>
    </citation>
    <scope>NUCLEOTIDE SEQUENCE [LARGE SCALE GENOMIC DNA]</scope>
    <source>
        <strain evidence="5 6">DSM 2872</strain>
    </source>
</reference>
<keyword evidence="3" id="KW-0067">ATP-binding</keyword>
<dbReference type="EMBL" id="FNQG01000022">
    <property type="protein sequence ID" value="SEA36478.1"/>
    <property type="molecule type" value="Genomic_DNA"/>
</dbReference>
<sequence>KLNEFIYEQELGRKVSPVKQAPADSQNGNELTVDEIIEKIRQSEQALLFSSLFDYGDLAPYKGDDSAADLALMNILPFWTGGNFEMMREIFSLSALARREKWERRDYQDRTIQKALADWNGQIYDIEQYKKNKQAAEMEQAATRLNLSENTLRQMATLPATDTGNAERLKLVHGDNIKYLPEKGRGCAWVVWDGKKWGARYESSIYGRVSETMELAQKAVRVYAPEGVAEKLYKFLVNSCNQNKIDSCLKRAREMLEGRITDFDKDGYLLNVQNGIIDLKTGKLLPHDRERMCSKVCRAEYKPELMGLPSLWTKTLETIIPDEAERQYLQKWAGYMLIGSAPEEKLLFLYGEGGCGKGTFANTLGYMMGDYADTVDIEIFLASRNDGHAGGAAASPEIAKLAGVRVAMASESGIGRKMNDAKVKNMTGRDDITARFLYGQPFTFSPAVKFVLQSNYLPAVHDSTDTGIRRRLVIAPFMENFEDNRDVFLKEKLKEPENLAAVLAWCVEGCQLWQNEGLGKEPERYQRAAGTFYEDSDTLQQFLDSECIIGEPGSKARVKVNVFLSKYTEWVGERMKRKTLITMMRRKGFNTHRFDVGQCFDGVKLKPNTYT</sequence>
<evidence type="ECO:0000259" key="4">
    <source>
        <dbReference type="PROSITE" id="PS51206"/>
    </source>
</evidence>
<dbReference type="PANTHER" id="PTHR35372:SF2">
    <property type="entry name" value="SF3 HELICASE DOMAIN-CONTAINING PROTEIN"/>
    <property type="match status" value="1"/>
</dbReference>
<dbReference type="SUPFAM" id="SSF52540">
    <property type="entry name" value="P-loop containing nucleoside triphosphate hydrolases"/>
    <property type="match status" value="1"/>
</dbReference>
<dbReference type="AlphaFoldDB" id="A0A1H4AL27"/>
<dbReference type="PROSITE" id="PS51206">
    <property type="entry name" value="SF3_HELICASE_1"/>
    <property type="match status" value="1"/>
</dbReference>
<evidence type="ECO:0000313" key="6">
    <source>
        <dbReference type="Proteomes" id="UP000183469"/>
    </source>
</evidence>
<keyword evidence="5" id="KW-0347">Helicase</keyword>
<dbReference type="Proteomes" id="UP000183469">
    <property type="component" value="Unassembled WGS sequence"/>
</dbReference>
<evidence type="ECO:0000313" key="5">
    <source>
        <dbReference type="EMBL" id="SEA36478.1"/>
    </source>
</evidence>
<protein>
    <submittedName>
        <fullName evidence="5">Putative DNA primase/helicase</fullName>
    </submittedName>
</protein>
<feature type="domain" description="SF3 helicase" evidence="4">
    <location>
        <begin position="324"/>
        <end position="490"/>
    </location>
</feature>
<proteinExistence type="predicted"/>
<dbReference type="InterPro" id="IPR006500">
    <property type="entry name" value="Helicase_put_C_phage/plasmid"/>
</dbReference>
<dbReference type="SMART" id="SM00885">
    <property type="entry name" value="D5_N"/>
    <property type="match status" value="1"/>
</dbReference>
<dbReference type="InterPro" id="IPR027417">
    <property type="entry name" value="P-loop_NTPase"/>
</dbReference>
<dbReference type="Pfam" id="PF08706">
    <property type="entry name" value="D5_N"/>
    <property type="match status" value="1"/>
</dbReference>
<dbReference type="RefSeq" id="WP_074673544.1">
    <property type="nucleotide sequence ID" value="NZ_FNQG01000022.1"/>
</dbReference>
<evidence type="ECO:0000256" key="2">
    <source>
        <dbReference type="ARBA" id="ARBA00022801"/>
    </source>
</evidence>
<dbReference type="GO" id="GO:0004386">
    <property type="term" value="F:helicase activity"/>
    <property type="evidence" value="ECO:0007669"/>
    <property type="project" value="UniProtKB-KW"/>
</dbReference>
<dbReference type="GO" id="GO:0016787">
    <property type="term" value="F:hydrolase activity"/>
    <property type="evidence" value="ECO:0007669"/>
    <property type="project" value="UniProtKB-KW"/>
</dbReference>
<dbReference type="InterPro" id="IPR014818">
    <property type="entry name" value="Phage/plasmid_primase_P4_C"/>
</dbReference>
<accession>A0A1H4AL27</accession>
<keyword evidence="2" id="KW-0378">Hydrolase</keyword>
<dbReference type="Gene3D" id="3.40.50.300">
    <property type="entry name" value="P-loop containing nucleotide triphosphate hydrolases"/>
    <property type="match status" value="1"/>
</dbReference>
<dbReference type="Pfam" id="PF19263">
    <property type="entry name" value="DUF5906"/>
    <property type="match status" value="1"/>
</dbReference>
<dbReference type="NCBIfam" id="TIGR01613">
    <property type="entry name" value="primase_Cterm"/>
    <property type="match status" value="1"/>
</dbReference>
<evidence type="ECO:0000256" key="1">
    <source>
        <dbReference type="ARBA" id="ARBA00022741"/>
    </source>
</evidence>
<dbReference type="GO" id="GO:0005524">
    <property type="term" value="F:ATP binding"/>
    <property type="evidence" value="ECO:0007669"/>
    <property type="project" value="UniProtKB-KW"/>
</dbReference>
<dbReference type="Pfam" id="PF22763">
    <property type="entry name" value="NrS1-1_pol-like_HBD"/>
    <property type="match status" value="1"/>
</dbReference>
<dbReference type="PANTHER" id="PTHR35372">
    <property type="entry name" value="ATP BINDING PROTEIN-RELATED"/>
    <property type="match status" value="1"/>
</dbReference>
<organism evidence="5 6">
    <name type="scientific">Selenomonas ruminantium</name>
    <dbReference type="NCBI Taxonomy" id="971"/>
    <lineage>
        <taxon>Bacteria</taxon>
        <taxon>Bacillati</taxon>
        <taxon>Bacillota</taxon>
        <taxon>Negativicutes</taxon>
        <taxon>Selenomonadales</taxon>
        <taxon>Selenomonadaceae</taxon>
        <taxon>Selenomonas</taxon>
    </lineage>
</organism>
<dbReference type="InterPro" id="IPR054468">
    <property type="entry name" value="NrSPol-like_HBD"/>
</dbReference>
<dbReference type="OrthoDB" id="9763644at2"/>
<gene>
    <name evidence="5" type="ORF">SAMN05660648_02931</name>
</gene>
<keyword evidence="1" id="KW-0547">Nucleotide-binding</keyword>
<evidence type="ECO:0000256" key="3">
    <source>
        <dbReference type="ARBA" id="ARBA00022840"/>
    </source>
</evidence>
<dbReference type="InterPro" id="IPR051620">
    <property type="entry name" value="ORF904-like_C"/>
</dbReference>
<dbReference type="InterPro" id="IPR045455">
    <property type="entry name" value="NrS-1_pol-like_helicase"/>
</dbReference>
<dbReference type="InterPro" id="IPR014015">
    <property type="entry name" value="Helicase_SF3_DNA-vir"/>
</dbReference>
<feature type="non-terminal residue" evidence="5">
    <location>
        <position position="1"/>
    </location>
</feature>